<dbReference type="InterPro" id="IPR019874">
    <property type="entry name" value="RF_methyltr_PrmC"/>
</dbReference>
<protein>
    <recommendedName>
        <fullName evidence="5">Release factor glutamine methyltransferase</fullName>
        <shortName evidence="5">RF MTase</shortName>
        <ecNumber evidence="5">2.1.1.297</ecNumber>
    </recommendedName>
    <alternativeName>
        <fullName evidence="5">N5-glutamine methyltransferase PrmC</fullName>
    </alternativeName>
    <alternativeName>
        <fullName evidence="5">Protein-(glutamine-N5) MTase PrmC</fullName>
    </alternativeName>
    <alternativeName>
        <fullName evidence="5">Protein-glutamine N-methyltransferase PrmC</fullName>
    </alternativeName>
</protein>
<evidence type="ECO:0000313" key="8">
    <source>
        <dbReference type="EMBL" id="STX08678.1"/>
    </source>
</evidence>
<sequence length="286" mass="32508">MNQECKQVFEALKWASSFLEDNNREAHAARLLLQHVLKIEYTQLMLKMQEPLTDEQQQQFKQLVDQHVAGTPVQYLIGQEEFYGRPFEVTPDVLIPRPETEELVYTTLNKMSSLFPSKSLKFADIGTGSGAIAISMKKECPELEVTATDLSEAALEVARRNAVTNEADIRFLQGDLTKPLGDEKFDIILSNPPYIAHDEAKDMEDVVLEHEPHSALFADENGLKLYRELCEQLPHIMNKPGLIGFEIGYQQGEAVENLLKMHFPNGKIEVLKDLFGQNRMVFCEIK</sequence>
<dbReference type="Proteomes" id="UP000294641">
    <property type="component" value="Unassembled WGS sequence"/>
</dbReference>
<comment type="caution">
    <text evidence="5">Lacks conserved residue(s) required for the propagation of feature annotation.</text>
</comment>
<feature type="binding site" evidence="5">
    <location>
        <position position="191"/>
    </location>
    <ligand>
        <name>S-adenosyl-L-methionine</name>
        <dbReference type="ChEBI" id="CHEBI:59789"/>
    </ligand>
</feature>
<comment type="catalytic activity">
    <reaction evidence="4 5">
        <text>L-glutaminyl-[peptide chain release factor] + S-adenosyl-L-methionine = N(5)-methyl-L-glutaminyl-[peptide chain release factor] + S-adenosyl-L-homocysteine + H(+)</text>
        <dbReference type="Rhea" id="RHEA:42896"/>
        <dbReference type="Rhea" id="RHEA-COMP:10271"/>
        <dbReference type="Rhea" id="RHEA-COMP:10272"/>
        <dbReference type="ChEBI" id="CHEBI:15378"/>
        <dbReference type="ChEBI" id="CHEBI:30011"/>
        <dbReference type="ChEBI" id="CHEBI:57856"/>
        <dbReference type="ChEBI" id="CHEBI:59789"/>
        <dbReference type="ChEBI" id="CHEBI:61891"/>
        <dbReference type="EC" id="2.1.1.297"/>
    </reaction>
</comment>
<evidence type="ECO:0000313" key="10">
    <source>
        <dbReference type="Proteomes" id="UP000254330"/>
    </source>
</evidence>
<feature type="binding site" evidence="5">
    <location>
        <begin position="126"/>
        <end position="130"/>
    </location>
    <ligand>
        <name>S-adenosyl-L-methionine</name>
        <dbReference type="ChEBI" id="CHEBI:59789"/>
    </ligand>
</feature>
<dbReference type="PANTHER" id="PTHR18895">
    <property type="entry name" value="HEMK METHYLTRANSFERASE"/>
    <property type="match status" value="1"/>
</dbReference>
<evidence type="ECO:0000256" key="3">
    <source>
        <dbReference type="ARBA" id="ARBA00022691"/>
    </source>
</evidence>
<gene>
    <name evidence="5 8" type="primary">prmC</name>
    <name evidence="9" type="ORF">DFR61_11713</name>
    <name evidence="8" type="ORF">NCTC10597_00344</name>
</gene>
<evidence type="ECO:0000313" key="11">
    <source>
        <dbReference type="Proteomes" id="UP000294641"/>
    </source>
</evidence>
<dbReference type="EMBL" id="SNZG01000017">
    <property type="protein sequence ID" value="TDR38283.1"/>
    <property type="molecule type" value="Genomic_DNA"/>
</dbReference>
<dbReference type="InterPro" id="IPR002052">
    <property type="entry name" value="DNA_methylase_N6_adenine_CS"/>
</dbReference>
<dbReference type="InterPro" id="IPR029063">
    <property type="entry name" value="SAM-dependent_MTases_sf"/>
</dbReference>
<keyword evidence="3 5" id="KW-0949">S-adenosyl-L-methionine</keyword>
<evidence type="ECO:0000256" key="1">
    <source>
        <dbReference type="ARBA" id="ARBA00022603"/>
    </source>
</evidence>
<feature type="domain" description="Methyltransferase small" evidence="6">
    <location>
        <begin position="117"/>
        <end position="200"/>
    </location>
</feature>
<dbReference type="GO" id="GO:0003676">
    <property type="term" value="F:nucleic acid binding"/>
    <property type="evidence" value="ECO:0007669"/>
    <property type="project" value="InterPro"/>
</dbReference>
<dbReference type="PROSITE" id="PS00092">
    <property type="entry name" value="N6_MTASE"/>
    <property type="match status" value="1"/>
</dbReference>
<evidence type="ECO:0000259" key="6">
    <source>
        <dbReference type="Pfam" id="PF05175"/>
    </source>
</evidence>
<dbReference type="Pfam" id="PF17827">
    <property type="entry name" value="PrmC_N"/>
    <property type="match status" value="1"/>
</dbReference>
<dbReference type="NCBIfam" id="TIGR00536">
    <property type="entry name" value="hemK_fam"/>
    <property type="match status" value="1"/>
</dbReference>
<evidence type="ECO:0000259" key="7">
    <source>
        <dbReference type="Pfam" id="PF17827"/>
    </source>
</evidence>
<evidence type="ECO:0000256" key="2">
    <source>
        <dbReference type="ARBA" id="ARBA00022679"/>
    </source>
</evidence>
<comment type="function">
    <text evidence="5">Methylates the class 1 translation termination release factors RF1/PrfA and RF2/PrfB on the glutamine residue of the universally conserved GGQ motif.</text>
</comment>
<dbReference type="GO" id="GO:0032259">
    <property type="term" value="P:methylation"/>
    <property type="evidence" value="ECO:0007669"/>
    <property type="project" value="UniProtKB-KW"/>
</dbReference>
<dbReference type="Gene3D" id="3.40.50.150">
    <property type="entry name" value="Vaccinia Virus protein VP39"/>
    <property type="match status" value="1"/>
</dbReference>
<dbReference type="InterPro" id="IPR040758">
    <property type="entry name" value="PrmC_N"/>
</dbReference>
<dbReference type="InterPro" id="IPR050320">
    <property type="entry name" value="N5-glutamine_MTase"/>
</dbReference>
<dbReference type="InterPro" id="IPR007848">
    <property type="entry name" value="Small_mtfrase_dom"/>
</dbReference>
<evidence type="ECO:0000256" key="5">
    <source>
        <dbReference type="HAMAP-Rule" id="MF_02126"/>
    </source>
</evidence>
<dbReference type="SUPFAM" id="SSF53335">
    <property type="entry name" value="S-adenosyl-L-methionine-dependent methyltransferases"/>
    <property type="match status" value="1"/>
</dbReference>
<comment type="caution">
    <text evidence="8">The sequence shown here is derived from an EMBL/GenBank/DDBJ whole genome shotgun (WGS) entry which is preliminary data.</text>
</comment>
<dbReference type="PANTHER" id="PTHR18895:SF74">
    <property type="entry name" value="MTRF1L RELEASE FACTOR GLUTAMINE METHYLTRANSFERASE"/>
    <property type="match status" value="1"/>
</dbReference>
<feature type="domain" description="Release factor glutamine methyltransferase N-terminal" evidence="7">
    <location>
        <begin position="10"/>
        <end position="78"/>
    </location>
</feature>
<dbReference type="Gene3D" id="1.10.8.10">
    <property type="entry name" value="DNA helicase RuvA subunit, C-terminal domain"/>
    <property type="match status" value="1"/>
</dbReference>
<reference evidence="8 10" key="1">
    <citation type="submission" date="2018-06" db="EMBL/GenBank/DDBJ databases">
        <authorList>
            <consortium name="Pathogen Informatics"/>
            <person name="Doyle S."/>
        </authorList>
    </citation>
    <scope>NUCLEOTIDE SEQUENCE [LARGE SCALE GENOMIC DNA]</scope>
    <source>
        <strain evidence="8 10">NCTC10597</strain>
    </source>
</reference>
<keyword evidence="11" id="KW-1185">Reference proteome</keyword>
<feature type="binding site" evidence="5">
    <location>
        <begin position="191"/>
        <end position="194"/>
    </location>
    <ligand>
        <name>substrate</name>
    </ligand>
</feature>
<reference evidence="9 11" key="2">
    <citation type="submission" date="2019-03" db="EMBL/GenBank/DDBJ databases">
        <title>Genomic Encyclopedia of Type Strains, Phase IV (KMG-IV): sequencing the most valuable type-strain genomes for metagenomic binning, comparative biology and taxonomic classification.</title>
        <authorList>
            <person name="Goeker M."/>
        </authorList>
    </citation>
    <scope>NUCLEOTIDE SEQUENCE [LARGE SCALE GENOMIC DNA]</scope>
    <source>
        <strain evidence="9 11">DSM 20580</strain>
    </source>
</reference>
<dbReference type="RefSeq" id="WP_109349651.1">
    <property type="nucleotide sequence ID" value="NZ_BJUE01000012.1"/>
</dbReference>
<evidence type="ECO:0000256" key="4">
    <source>
        <dbReference type="ARBA" id="ARBA00048391"/>
    </source>
</evidence>
<feature type="binding site" evidence="5">
    <location>
        <position position="149"/>
    </location>
    <ligand>
        <name>S-adenosyl-L-methionine</name>
        <dbReference type="ChEBI" id="CHEBI:59789"/>
    </ligand>
</feature>
<dbReference type="EC" id="2.1.1.297" evidence="5"/>
<dbReference type="Pfam" id="PF05175">
    <property type="entry name" value="MTS"/>
    <property type="match status" value="1"/>
</dbReference>
<organism evidence="8 10">
    <name type="scientific">Kurthia zopfii</name>
    <dbReference type="NCBI Taxonomy" id="1650"/>
    <lineage>
        <taxon>Bacteria</taxon>
        <taxon>Bacillati</taxon>
        <taxon>Bacillota</taxon>
        <taxon>Bacilli</taxon>
        <taxon>Bacillales</taxon>
        <taxon>Caryophanaceae</taxon>
        <taxon>Kurthia</taxon>
    </lineage>
</organism>
<dbReference type="InterPro" id="IPR004556">
    <property type="entry name" value="HemK-like"/>
</dbReference>
<dbReference type="NCBIfam" id="TIGR03534">
    <property type="entry name" value="RF_mod_PrmC"/>
    <property type="match status" value="1"/>
</dbReference>
<dbReference type="CDD" id="cd02440">
    <property type="entry name" value="AdoMet_MTases"/>
    <property type="match status" value="1"/>
</dbReference>
<dbReference type="OrthoDB" id="9800643at2"/>
<dbReference type="AlphaFoldDB" id="A0A8B4Q601"/>
<accession>A0A8B4Q601</accession>
<keyword evidence="1 5" id="KW-0489">Methyltransferase</keyword>
<name>A0A8B4Q601_9BACL</name>
<comment type="similarity">
    <text evidence="5">Belongs to the protein N5-glutamine methyltransferase family. PrmC subfamily.</text>
</comment>
<dbReference type="EMBL" id="UGNP01000001">
    <property type="protein sequence ID" value="STX08678.1"/>
    <property type="molecule type" value="Genomic_DNA"/>
</dbReference>
<keyword evidence="2 5" id="KW-0808">Transferase</keyword>
<dbReference type="GO" id="GO:0102559">
    <property type="term" value="F:peptide chain release factor N(5)-glutamine methyltransferase activity"/>
    <property type="evidence" value="ECO:0007669"/>
    <property type="project" value="UniProtKB-EC"/>
</dbReference>
<proteinExistence type="inferred from homology"/>
<dbReference type="HAMAP" id="MF_02126">
    <property type="entry name" value="RF_methyltr_PrmC"/>
    <property type="match status" value="1"/>
</dbReference>
<dbReference type="Proteomes" id="UP000254330">
    <property type="component" value="Unassembled WGS sequence"/>
</dbReference>
<evidence type="ECO:0000313" key="9">
    <source>
        <dbReference type="EMBL" id="TDR38283.1"/>
    </source>
</evidence>